<dbReference type="EMBL" id="BAAADE010000014">
    <property type="protein sequence ID" value="GAA0614968.1"/>
    <property type="molecule type" value="Genomic_DNA"/>
</dbReference>
<keyword evidence="2" id="KW-1185">Reference proteome</keyword>
<gene>
    <name evidence="1" type="ORF">GCM10008943_32630</name>
</gene>
<comment type="caution">
    <text evidence="1">The sequence shown here is derived from an EMBL/GenBank/DDBJ whole genome shotgun (WGS) entry which is preliminary data.</text>
</comment>
<name>A0ABN1GN38_9HYPH</name>
<organism evidence="1 2">
    <name type="scientific">Paenochrobactrum glaciei</name>
    <dbReference type="NCBI Taxonomy" id="486407"/>
    <lineage>
        <taxon>Bacteria</taxon>
        <taxon>Pseudomonadati</taxon>
        <taxon>Pseudomonadota</taxon>
        <taxon>Alphaproteobacteria</taxon>
        <taxon>Hyphomicrobiales</taxon>
        <taxon>Brucellaceae</taxon>
        <taxon>Paenochrobactrum</taxon>
    </lineage>
</organism>
<evidence type="ECO:0000313" key="1">
    <source>
        <dbReference type="EMBL" id="GAA0614968.1"/>
    </source>
</evidence>
<protein>
    <submittedName>
        <fullName evidence="1">Uncharacterized protein</fullName>
    </submittedName>
</protein>
<dbReference type="Proteomes" id="UP001424441">
    <property type="component" value="Unassembled WGS sequence"/>
</dbReference>
<sequence>MQGHDAIEQVAARFINGSNIENGTNFLFPYVNSKTFVPECVLPLRVKWRADAEKKDRIIVSCEETKHAKPQNRWDVTLPVFSN</sequence>
<proteinExistence type="predicted"/>
<reference evidence="1 2" key="1">
    <citation type="journal article" date="2019" name="Int. J. Syst. Evol. Microbiol.">
        <title>The Global Catalogue of Microorganisms (GCM) 10K type strain sequencing project: providing services to taxonomists for standard genome sequencing and annotation.</title>
        <authorList>
            <consortium name="The Broad Institute Genomics Platform"/>
            <consortium name="The Broad Institute Genome Sequencing Center for Infectious Disease"/>
            <person name="Wu L."/>
            <person name="Ma J."/>
        </authorList>
    </citation>
    <scope>NUCLEOTIDE SEQUENCE [LARGE SCALE GENOMIC DNA]</scope>
    <source>
        <strain evidence="1 2">JCM 15115</strain>
    </source>
</reference>
<evidence type="ECO:0000313" key="2">
    <source>
        <dbReference type="Proteomes" id="UP001424441"/>
    </source>
</evidence>
<accession>A0ABN1GN38</accession>